<evidence type="ECO:0000313" key="1">
    <source>
        <dbReference type="EMBL" id="CAD6442557.1"/>
    </source>
</evidence>
<dbReference type="AlphaFoldDB" id="A0A8H2VPS3"/>
<name>A0A8H2VPS3_9HELO</name>
<accession>A0A8H2VPS3</accession>
<sequence length="81" mass="9223">MILHKHKICVGAGLIPEAENRLVPSNLHLENWMSFEPDIQQICINVPRTVALMNRDTLHVYSLLDLFLPTKSKPDYVAILS</sequence>
<evidence type="ECO:0000313" key="2">
    <source>
        <dbReference type="Proteomes" id="UP000624404"/>
    </source>
</evidence>
<reference evidence="1" key="1">
    <citation type="submission" date="2020-10" db="EMBL/GenBank/DDBJ databases">
        <authorList>
            <person name="Kusch S."/>
        </authorList>
    </citation>
    <scope>NUCLEOTIDE SEQUENCE</scope>
    <source>
        <strain evidence="1">SwB9</strain>
    </source>
</reference>
<comment type="caution">
    <text evidence="1">The sequence shown here is derived from an EMBL/GenBank/DDBJ whole genome shotgun (WGS) entry which is preliminary data.</text>
</comment>
<gene>
    <name evidence="1" type="ORF">SCLTRI_LOCUS2340</name>
</gene>
<keyword evidence="2" id="KW-1185">Reference proteome</keyword>
<proteinExistence type="predicted"/>
<organism evidence="1 2">
    <name type="scientific">Sclerotinia trifoliorum</name>
    <dbReference type="NCBI Taxonomy" id="28548"/>
    <lineage>
        <taxon>Eukaryota</taxon>
        <taxon>Fungi</taxon>
        <taxon>Dikarya</taxon>
        <taxon>Ascomycota</taxon>
        <taxon>Pezizomycotina</taxon>
        <taxon>Leotiomycetes</taxon>
        <taxon>Helotiales</taxon>
        <taxon>Sclerotiniaceae</taxon>
        <taxon>Sclerotinia</taxon>
    </lineage>
</organism>
<dbReference type="EMBL" id="CAJHIA010000008">
    <property type="protein sequence ID" value="CAD6442557.1"/>
    <property type="molecule type" value="Genomic_DNA"/>
</dbReference>
<protein>
    <submittedName>
        <fullName evidence="1">8eee59b7-58ef-4535-b08a-6c4fcde3bc0c</fullName>
    </submittedName>
</protein>
<dbReference type="Proteomes" id="UP000624404">
    <property type="component" value="Unassembled WGS sequence"/>
</dbReference>